<name>A0A916LDZ6_MYCTX</name>
<sequence>MGSMVMTTSASATASGALRNTATPCAAAPDAAVGAGSNPRTTWPAPTRFADIGAPMLPKPRKAMVVI</sequence>
<evidence type="ECO:0000313" key="1">
    <source>
        <dbReference type="EMBL" id="COZ52365.1"/>
    </source>
</evidence>
<gene>
    <name evidence="1" type="ORF">ERS007739_03852</name>
</gene>
<reference evidence="2" key="1">
    <citation type="submission" date="2015-03" db="EMBL/GenBank/DDBJ databases">
        <authorList>
            <consortium name="Pathogen Informatics"/>
        </authorList>
    </citation>
    <scope>NUCLEOTIDE SEQUENCE [LARGE SCALE GENOMIC DNA]</scope>
    <source>
        <strain evidence="2">N09902308</strain>
    </source>
</reference>
<organism evidence="1 2">
    <name type="scientific">Mycobacterium tuberculosis</name>
    <dbReference type="NCBI Taxonomy" id="1773"/>
    <lineage>
        <taxon>Bacteria</taxon>
        <taxon>Bacillati</taxon>
        <taxon>Actinomycetota</taxon>
        <taxon>Actinomycetes</taxon>
        <taxon>Mycobacteriales</taxon>
        <taxon>Mycobacteriaceae</taxon>
        <taxon>Mycobacterium</taxon>
        <taxon>Mycobacterium tuberculosis complex</taxon>
    </lineage>
</organism>
<comment type="caution">
    <text evidence="1">The sequence shown here is derived from an EMBL/GenBank/DDBJ whole genome shotgun (WGS) entry which is preliminary data.</text>
</comment>
<dbReference type="AlphaFoldDB" id="A0A916LDZ6"/>
<accession>A0A916LDZ6</accession>
<dbReference type="Proteomes" id="UP000039021">
    <property type="component" value="Unassembled WGS sequence"/>
</dbReference>
<dbReference type="EMBL" id="CSBK01002133">
    <property type="protein sequence ID" value="COZ52365.1"/>
    <property type="molecule type" value="Genomic_DNA"/>
</dbReference>
<proteinExistence type="predicted"/>
<evidence type="ECO:0000313" key="2">
    <source>
        <dbReference type="Proteomes" id="UP000039021"/>
    </source>
</evidence>
<protein>
    <submittedName>
        <fullName evidence="1">Uncharacterized protein</fullName>
    </submittedName>
</protein>